<reference evidence="6 7" key="1">
    <citation type="submission" date="2020-04" db="EMBL/GenBank/DDBJ databases">
        <authorList>
            <person name="Klaysubun C."/>
            <person name="Duangmal K."/>
            <person name="Lipun K."/>
        </authorList>
    </citation>
    <scope>NUCLEOTIDE SEQUENCE [LARGE SCALE GENOMIC DNA]</scope>
    <source>
        <strain evidence="6 7">JCM 11839</strain>
    </source>
</reference>
<evidence type="ECO:0000256" key="4">
    <source>
        <dbReference type="PROSITE-ProRule" id="PRU00335"/>
    </source>
</evidence>
<evidence type="ECO:0000313" key="6">
    <source>
        <dbReference type="EMBL" id="NMH80488.1"/>
    </source>
</evidence>
<keyword evidence="3" id="KW-0804">Transcription</keyword>
<dbReference type="EMBL" id="JAAXKY010000103">
    <property type="protein sequence ID" value="NMH80488.1"/>
    <property type="molecule type" value="Genomic_DNA"/>
</dbReference>
<dbReference type="RefSeq" id="WP_169398541.1">
    <property type="nucleotide sequence ID" value="NZ_BAAAJH010000004.1"/>
</dbReference>
<dbReference type="Pfam" id="PF00440">
    <property type="entry name" value="TetR_N"/>
    <property type="match status" value="1"/>
</dbReference>
<feature type="DNA-binding region" description="H-T-H motif" evidence="4">
    <location>
        <begin position="45"/>
        <end position="64"/>
    </location>
</feature>
<evidence type="ECO:0000256" key="3">
    <source>
        <dbReference type="ARBA" id="ARBA00023163"/>
    </source>
</evidence>
<keyword evidence="7" id="KW-1185">Reference proteome</keyword>
<keyword evidence="2 4" id="KW-0238">DNA-binding</keyword>
<gene>
    <name evidence="6" type="ORF">HF577_25810</name>
</gene>
<evidence type="ECO:0000256" key="2">
    <source>
        <dbReference type="ARBA" id="ARBA00023125"/>
    </source>
</evidence>
<dbReference type="PANTHER" id="PTHR30055">
    <property type="entry name" value="HTH-TYPE TRANSCRIPTIONAL REGULATOR RUTR"/>
    <property type="match status" value="1"/>
</dbReference>
<dbReference type="InterPro" id="IPR009057">
    <property type="entry name" value="Homeodomain-like_sf"/>
</dbReference>
<dbReference type="InterPro" id="IPR001647">
    <property type="entry name" value="HTH_TetR"/>
</dbReference>
<dbReference type="PANTHER" id="PTHR30055:SF234">
    <property type="entry name" value="HTH-TYPE TRANSCRIPTIONAL REGULATOR BETI"/>
    <property type="match status" value="1"/>
</dbReference>
<sequence>MPSIDSPRPDDPRVRAARTKRFRTRRALLDAADVAFASHGWANARMEDIASAAGVSAATAYNHFPSKHALLGHVYSPLIQPLRLEAERDIAAGRPMVDALRDQVKALTRITFRYRPLTAAFWSAVQDYTIRVGGPADPSDDIDPRTLAPIPASIQVLVEHGQDSGELRRFPNPHEVGGLIVNMLLIRSINRPHEQPAVTCEMLLTVMFGMLRPELLADAGVDGRPFRDLI</sequence>
<name>A0ABX1RJE0_9PSEU</name>
<dbReference type="PRINTS" id="PR00455">
    <property type="entry name" value="HTHTETR"/>
</dbReference>
<keyword evidence="1" id="KW-0805">Transcription regulation</keyword>
<dbReference type="SUPFAM" id="SSF46689">
    <property type="entry name" value="Homeodomain-like"/>
    <property type="match status" value="1"/>
</dbReference>
<accession>A0ABX1RJE0</accession>
<dbReference type="PROSITE" id="PS50977">
    <property type="entry name" value="HTH_TETR_2"/>
    <property type="match status" value="1"/>
</dbReference>
<dbReference type="Gene3D" id="1.10.357.10">
    <property type="entry name" value="Tetracycline Repressor, domain 2"/>
    <property type="match status" value="1"/>
</dbReference>
<feature type="domain" description="HTH tetR-type" evidence="5">
    <location>
        <begin position="22"/>
        <end position="82"/>
    </location>
</feature>
<dbReference type="InterPro" id="IPR050109">
    <property type="entry name" value="HTH-type_TetR-like_transc_reg"/>
</dbReference>
<protein>
    <submittedName>
        <fullName evidence="6">TetR/AcrR family transcriptional regulator</fullName>
    </submittedName>
</protein>
<evidence type="ECO:0000313" key="7">
    <source>
        <dbReference type="Proteomes" id="UP001296706"/>
    </source>
</evidence>
<comment type="caution">
    <text evidence="6">The sequence shown here is derived from an EMBL/GenBank/DDBJ whole genome shotgun (WGS) entry which is preliminary data.</text>
</comment>
<proteinExistence type="predicted"/>
<dbReference type="Proteomes" id="UP001296706">
    <property type="component" value="Unassembled WGS sequence"/>
</dbReference>
<evidence type="ECO:0000256" key="1">
    <source>
        <dbReference type="ARBA" id="ARBA00023015"/>
    </source>
</evidence>
<evidence type="ECO:0000259" key="5">
    <source>
        <dbReference type="PROSITE" id="PS50977"/>
    </source>
</evidence>
<organism evidence="6 7">
    <name type="scientific">Pseudonocardia xinjiangensis</name>
    <dbReference type="NCBI Taxonomy" id="75289"/>
    <lineage>
        <taxon>Bacteria</taxon>
        <taxon>Bacillati</taxon>
        <taxon>Actinomycetota</taxon>
        <taxon>Actinomycetes</taxon>
        <taxon>Pseudonocardiales</taxon>
        <taxon>Pseudonocardiaceae</taxon>
        <taxon>Pseudonocardia</taxon>
    </lineage>
</organism>